<comment type="function">
    <text evidence="2">Catalytic subunit of the ferredoxin-thioredoxin reductase (FTR), which catalyzes the two-electron reduction of thioredoxins by the electrons provided by reduced ferredoxin.</text>
</comment>
<dbReference type="GO" id="GO:0046872">
    <property type="term" value="F:metal ion binding"/>
    <property type="evidence" value="ECO:0007669"/>
    <property type="project" value="UniProtKB-KW"/>
</dbReference>
<comment type="subunit">
    <text evidence="11">Heterodimer of subunit A (variable subunit) and subunit B (catalytic subunit). Heterodimeric FTR forms a complex with ferredoxin and thioredoxin.</text>
</comment>
<evidence type="ECO:0000256" key="3">
    <source>
        <dbReference type="ARBA" id="ARBA00007941"/>
    </source>
</evidence>
<comment type="caution">
    <text evidence="14">The sequence shown here is derived from an EMBL/GenBank/DDBJ whole genome shotgun (WGS) entry which is preliminary data.</text>
</comment>
<dbReference type="InterPro" id="IPR036644">
    <property type="entry name" value="FTR_bsu_sf"/>
</dbReference>
<evidence type="ECO:0000256" key="8">
    <source>
        <dbReference type="ARBA" id="ARBA00023004"/>
    </source>
</evidence>
<dbReference type="GO" id="GO:0103012">
    <property type="term" value="F:ferredoxin-thioredoxin reductase activity"/>
    <property type="evidence" value="ECO:0007669"/>
    <property type="project" value="UniProtKB-EC"/>
</dbReference>
<sequence>MDMETREGMKKYLKQVAEKNSWIIIRDQQTFDDLLDGLVDNKKSYGYQSCPCRLASGKRDLDRDLICPCDYAPPDIEEFDACYCNLFLSSSFYDRNLDFIVVPERRSVKIENAAIEYLDNEKNMK</sequence>
<evidence type="ECO:0000256" key="1">
    <source>
        <dbReference type="ARBA" id="ARBA00001966"/>
    </source>
</evidence>
<dbReference type="Pfam" id="PF02943">
    <property type="entry name" value="FeThRed_B"/>
    <property type="match status" value="1"/>
</dbReference>
<dbReference type="EMBL" id="LAZR01008913">
    <property type="protein sequence ID" value="KKM75794.1"/>
    <property type="molecule type" value="Genomic_DNA"/>
</dbReference>
<dbReference type="PANTHER" id="PTHR35113:SF1">
    <property type="entry name" value="FERREDOXIN-THIOREDOXIN REDUCTASE CATALYTIC CHAIN, CHLOROPLASTIC"/>
    <property type="match status" value="1"/>
</dbReference>
<dbReference type="GO" id="GO:0016730">
    <property type="term" value="F:oxidoreductase activity, acting on iron-sulfur proteins as donors"/>
    <property type="evidence" value="ECO:0007669"/>
    <property type="project" value="InterPro"/>
</dbReference>
<evidence type="ECO:0000256" key="9">
    <source>
        <dbReference type="ARBA" id="ARBA00023014"/>
    </source>
</evidence>
<comment type="similarity">
    <text evidence="3">Belongs to the ferredoxin thioredoxin reductase beta subunit family.</text>
</comment>
<comment type="catalytic activity">
    <reaction evidence="13">
        <text>[thioredoxin]-disulfide + 2 reduced [2Fe-2S]-[ferredoxin] + 2 H(+) = [thioredoxin]-dithiol + 2 oxidized [2Fe-2S]-[ferredoxin]</text>
        <dbReference type="Rhea" id="RHEA:42336"/>
        <dbReference type="Rhea" id="RHEA-COMP:10000"/>
        <dbReference type="Rhea" id="RHEA-COMP:10001"/>
        <dbReference type="Rhea" id="RHEA-COMP:10698"/>
        <dbReference type="Rhea" id="RHEA-COMP:10700"/>
        <dbReference type="ChEBI" id="CHEBI:15378"/>
        <dbReference type="ChEBI" id="CHEBI:29950"/>
        <dbReference type="ChEBI" id="CHEBI:33737"/>
        <dbReference type="ChEBI" id="CHEBI:33738"/>
        <dbReference type="ChEBI" id="CHEBI:50058"/>
        <dbReference type="EC" id="1.8.7.2"/>
    </reaction>
</comment>
<evidence type="ECO:0000256" key="11">
    <source>
        <dbReference type="ARBA" id="ARBA00026011"/>
    </source>
</evidence>
<organism evidence="14">
    <name type="scientific">marine sediment metagenome</name>
    <dbReference type="NCBI Taxonomy" id="412755"/>
    <lineage>
        <taxon>unclassified sequences</taxon>
        <taxon>metagenomes</taxon>
        <taxon>ecological metagenomes</taxon>
    </lineage>
</organism>
<dbReference type="PANTHER" id="PTHR35113">
    <property type="entry name" value="FERREDOXIN-THIOREDOXIN REDUCTASE CATALYTIC CHAIN, CHLOROPLASTIC"/>
    <property type="match status" value="1"/>
</dbReference>
<evidence type="ECO:0000256" key="13">
    <source>
        <dbReference type="ARBA" id="ARBA00048150"/>
    </source>
</evidence>
<evidence type="ECO:0000313" key="14">
    <source>
        <dbReference type="EMBL" id="KKM75794.1"/>
    </source>
</evidence>
<dbReference type="AlphaFoldDB" id="A0A0F9K1A0"/>
<dbReference type="GO" id="GO:0051539">
    <property type="term" value="F:4 iron, 4 sulfur cluster binding"/>
    <property type="evidence" value="ECO:0007669"/>
    <property type="project" value="UniProtKB-KW"/>
</dbReference>
<dbReference type="InterPro" id="IPR004209">
    <property type="entry name" value="FTR_bsu"/>
</dbReference>
<accession>A0A0F9K1A0</accession>
<dbReference type="EC" id="1.8.7.2" evidence="4"/>
<keyword evidence="10" id="KW-1015">Disulfide bond</keyword>
<gene>
    <name evidence="14" type="ORF">LCGC14_1386660</name>
</gene>
<comment type="cofactor">
    <cofactor evidence="1">
        <name>[4Fe-4S] cluster</name>
        <dbReference type="ChEBI" id="CHEBI:49883"/>
    </cofactor>
</comment>
<evidence type="ECO:0000256" key="6">
    <source>
        <dbReference type="ARBA" id="ARBA00022723"/>
    </source>
</evidence>
<keyword evidence="5" id="KW-0004">4Fe-4S</keyword>
<dbReference type="Gene3D" id="3.90.460.10">
    <property type="entry name" value="Ferredoxin thioredoxin reductase catalytic beta subunit"/>
    <property type="match status" value="1"/>
</dbReference>
<evidence type="ECO:0000256" key="12">
    <source>
        <dbReference type="ARBA" id="ARBA00030295"/>
    </source>
</evidence>
<evidence type="ECO:0000256" key="4">
    <source>
        <dbReference type="ARBA" id="ARBA00012358"/>
    </source>
</evidence>
<reference evidence="14" key="1">
    <citation type="journal article" date="2015" name="Nature">
        <title>Complex archaea that bridge the gap between prokaryotes and eukaryotes.</title>
        <authorList>
            <person name="Spang A."/>
            <person name="Saw J.H."/>
            <person name="Jorgensen S.L."/>
            <person name="Zaremba-Niedzwiedzka K."/>
            <person name="Martijn J."/>
            <person name="Lind A.E."/>
            <person name="van Eijk R."/>
            <person name="Schleper C."/>
            <person name="Guy L."/>
            <person name="Ettema T.J."/>
        </authorList>
    </citation>
    <scope>NUCLEOTIDE SEQUENCE</scope>
</reference>
<evidence type="ECO:0000256" key="5">
    <source>
        <dbReference type="ARBA" id="ARBA00022485"/>
    </source>
</evidence>
<name>A0A0F9K1A0_9ZZZZ</name>
<protein>
    <recommendedName>
        <fullName evidence="4">ferredoxin:thioredoxin reductase</fullName>
        <ecNumber evidence="4">1.8.7.2</ecNumber>
    </recommendedName>
    <alternativeName>
        <fullName evidence="12">Ferredoxin-thioredoxin reductase subunit B</fullName>
    </alternativeName>
</protein>
<evidence type="ECO:0000256" key="10">
    <source>
        <dbReference type="ARBA" id="ARBA00023157"/>
    </source>
</evidence>
<keyword evidence="8" id="KW-0408">Iron</keyword>
<keyword evidence="9" id="KW-0411">Iron-sulfur</keyword>
<keyword evidence="7" id="KW-0560">Oxidoreductase</keyword>
<evidence type="ECO:0000256" key="7">
    <source>
        <dbReference type="ARBA" id="ARBA00023002"/>
    </source>
</evidence>
<proteinExistence type="inferred from homology"/>
<evidence type="ECO:0000256" key="2">
    <source>
        <dbReference type="ARBA" id="ARBA00003945"/>
    </source>
</evidence>
<keyword evidence="6" id="KW-0479">Metal-binding</keyword>
<dbReference type="SUPFAM" id="SSF57662">
    <property type="entry name" value="Ferredoxin thioredoxin reductase (FTR), catalytic beta chain"/>
    <property type="match status" value="1"/>
</dbReference>